<keyword evidence="2" id="KW-1003">Cell membrane</keyword>
<evidence type="ECO:0000313" key="8">
    <source>
        <dbReference type="EMBL" id="NIH58078.1"/>
    </source>
</evidence>
<evidence type="ECO:0000256" key="3">
    <source>
        <dbReference type="ARBA" id="ARBA00022692"/>
    </source>
</evidence>
<dbReference type="EMBL" id="JAAMOZ010000002">
    <property type="protein sequence ID" value="NIH58078.1"/>
    <property type="molecule type" value="Genomic_DNA"/>
</dbReference>
<evidence type="ECO:0000256" key="6">
    <source>
        <dbReference type="SAM" id="Phobius"/>
    </source>
</evidence>
<keyword evidence="4 6" id="KW-1133">Transmembrane helix</keyword>
<dbReference type="Proteomes" id="UP000749311">
    <property type="component" value="Unassembled WGS sequence"/>
</dbReference>
<dbReference type="InterPro" id="IPR018076">
    <property type="entry name" value="T2SS_GspF_dom"/>
</dbReference>
<feature type="transmembrane region" description="Helical" evidence="6">
    <location>
        <begin position="51"/>
        <end position="84"/>
    </location>
</feature>
<reference evidence="8 9" key="1">
    <citation type="submission" date="2020-02" db="EMBL/GenBank/DDBJ databases">
        <title>Sequencing the genomes of 1000 actinobacteria strains.</title>
        <authorList>
            <person name="Klenk H.-P."/>
        </authorList>
    </citation>
    <scope>NUCLEOTIDE SEQUENCE [LARGE SCALE GENOMIC DNA]</scope>
    <source>
        <strain evidence="8 9">DSM 19609</strain>
    </source>
</reference>
<protein>
    <submittedName>
        <fullName evidence="8">Flp pilus assembly protein TadB</fullName>
    </submittedName>
</protein>
<evidence type="ECO:0000259" key="7">
    <source>
        <dbReference type="Pfam" id="PF00482"/>
    </source>
</evidence>
<organism evidence="8 9">
    <name type="scientific">Brooklawnia cerclae</name>
    <dbReference type="NCBI Taxonomy" id="349934"/>
    <lineage>
        <taxon>Bacteria</taxon>
        <taxon>Bacillati</taxon>
        <taxon>Actinomycetota</taxon>
        <taxon>Actinomycetes</taxon>
        <taxon>Propionibacteriales</taxon>
        <taxon>Propionibacteriaceae</taxon>
        <taxon>Brooklawnia</taxon>
    </lineage>
</organism>
<comment type="caution">
    <text evidence="8">The sequence shown here is derived from an EMBL/GenBank/DDBJ whole genome shotgun (WGS) entry which is preliminary data.</text>
</comment>
<comment type="subcellular location">
    <subcellularLocation>
        <location evidence="1">Cell membrane</location>
        <topology evidence="1">Multi-pass membrane protein</topology>
    </subcellularLocation>
</comment>
<dbReference type="PANTHER" id="PTHR35007">
    <property type="entry name" value="INTEGRAL MEMBRANE PROTEIN-RELATED"/>
    <property type="match status" value="1"/>
</dbReference>
<feature type="transmembrane region" description="Helical" evidence="6">
    <location>
        <begin position="220"/>
        <end position="240"/>
    </location>
</feature>
<evidence type="ECO:0000313" key="9">
    <source>
        <dbReference type="Proteomes" id="UP000749311"/>
    </source>
</evidence>
<name>A0ABX0SI56_9ACTN</name>
<dbReference type="RefSeq" id="WP_167169756.1">
    <property type="nucleotide sequence ID" value="NZ_BAAAOO010000006.1"/>
</dbReference>
<feature type="domain" description="Type II secretion system protein GspF" evidence="7">
    <location>
        <begin position="105"/>
        <end position="230"/>
    </location>
</feature>
<keyword evidence="3 6" id="KW-0812">Transmembrane</keyword>
<proteinExistence type="predicted"/>
<keyword evidence="9" id="KW-1185">Reference proteome</keyword>
<keyword evidence="5 6" id="KW-0472">Membrane</keyword>
<dbReference type="PANTHER" id="PTHR35007:SF3">
    <property type="entry name" value="POSSIBLE CONSERVED ALANINE RICH MEMBRANE PROTEIN"/>
    <property type="match status" value="1"/>
</dbReference>
<evidence type="ECO:0000256" key="5">
    <source>
        <dbReference type="ARBA" id="ARBA00023136"/>
    </source>
</evidence>
<accession>A0ABX0SI56</accession>
<dbReference type="Pfam" id="PF00482">
    <property type="entry name" value="T2SSF"/>
    <property type="match status" value="1"/>
</dbReference>
<evidence type="ECO:0000256" key="1">
    <source>
        <dbReference type="ARBA" id="ARBA00004651"/>
    </source>
</evidence>
<evidence type="ECO:0000256" key="2">
    <source>
        <dbReference type="ARBA" id="ARBA00022475"/>
    </source>
</evidence>
<feature type="transmembrane region" description="Helical" evidence="6">
    <location>
        <begin position="246"/>
        <end position="265"/>
    </location>
</feature>
<sequence>MNGLVASVGAGVLVLGLFLVVTGSAAGRRVPRPGAGHGPVSMWRRTTPRARLQLLTGACLGVVVAFVTGFVPAVVVVPVVVALVPELLRTPPQSEVRMLEALDRWIRALAASVSTGKSVTDAIRATRGQVPTVLAAPVHDLVVRLDERWSLRDAVQAMADEVDSADADGVLAALILVGERGGIGASATLEVLGAGLQDRMRAAREVAGERAKPQVVVRQVTGITVVVVAAAVVVSPGYFAPFGTPLGQGLLLVLCAAYLGSLAALRRIATPRRRDRVLVRLFDAEATRG</sequence>
<gene>
    <name evidence="8" type="ORF">FB473_002770</name>
</gene>
<evidence type="ECO:0000256" key="4">
    <source>
        <dbReference type="ARBA" id="ARBA00022989"/>
    </source>
</evidence>